<dbReference type="Pfam" id="PF03134">
    <property type="entry name" value="TB2_DP1_HVA22"/>
    <property type="match status" value="1"/>
</dbReference>
<dbReference type="GO" id="GO:0016020">
    <property type="term" value="C:membrane"/>
    <property type="evidence" value="ECO:0007669"/>
    <property type="project" value="TreeGrafter"/>
</dbReference>
<feature type="region of interest" description="Disordered" evidence="1">
    <location>
        <begin position="302"/>
        <end position="372"/>
    </location>
</feature>
<evidence type="ECO:0000256" key="2">
    <source>
        <dbReference type="SAM" id="Phobius"/>
    </source>
</evidence>
<feature type="compositionally biased region" description="Low complexity" evidence="1">
    <location>
        <begin position="157"/>
        <end position="172"/>
    </location>
</feature>
<proteinExistence type="predicted"/>
<dbReference type="EMBL" id="KE346365">
    <property type="protein sequence ID" value="KJE93494.1"/>
    <property type="molecule type" value="Genomic_DNA"/>
</dbReference>
<keyword evidence="4" id="KW-1185">Reference proteome</keyword>
<dbReference type="PANTHER" id="PTHR12300:SF117">
    <property type="entry name" value="LP05237P-RELATED"/>
    <property type="match status" value="1"/>
</dbReference>
<feature type="compositionally biased region" description="Low complexity" evidence="1">
    <location>
        <begin position="405"/>
        <end position="416"/>
    </location>
</feature>
<organism evidence="3 4">
    <name type="scientific">Capsaspora owczarzaki (strain ATCC 30864)</name>
    <dbReference type="NCBI Taxonomy" id="595528"/>
    <lineage>
        <taxon>Eukaryota</taxon>
        <taxon>Filasterea</taxon>
        <taxon>Capsaspora</taxon>
    </lineage>
</organism>
<feature type="compositionally biased region" description="Pro residues" evidence="1">
    <location>
        <begin position="355"/>
        <end position="364"/>
    </location>
</feature>
<dbReference type="RefSeq" id="XP_004348104.2">
    <property type="nucleotide sequence ID" value="XM_004348054.2"/>
</dbReference>
<keyword evidence="2" id="KW-1133">Transmembrane helix</keyword>
<evidence type="ECO:0008006" key="5">
    <source>
        <dbReference type="Google" id="ProtNLM"/>
    </source>
</evidence>
<reference evidence="4" key="1">
    <citation type="submission" date="2011-02" db="EMBL/GenBank/DDBJ databases">
        <title>The Genome Sequence of Capsaspora owczarzaki ATCC 30864.</title>
        <authorList>
            <person name="Russ C."/>
            <person name="Cuomo C."/>
            <person name="Burger G."/>
            <person name="Gray M.W."/>
            <person name="Holland P.W.H."/>
            <person name="King N."/>
            <person name="Lang F.B.F."/>
            <person name="Roger A.J."/>
            <person name="Ruiz-Trillo I."/>
            <person name="Young S.K."/>
            <person name="Zeng Q."/>
            <person name="Gargeya S."/>
            <person name="Alvarado L."/>
            <person name="Berlin A."/>
            <person name="Chapman S.B."/>
            <person name="Chen Z."/>
            <person name="Freedman E."/>
            <person name="Gellesch M."/>
            <person name="Goldberg J."/>
            <person name="Griggs A."/>
            <person name="Gujja S."/>
            <person name="Heilman E."/>
            <person name="Heiman D."/>
            <person name="Howarth C."/>
            <person name="Mehta T."/>
            <person name="Neiman D."/>
            <person name="Pearson M."/>
            <person name="Roberts A."/>
            <person name="Saif S."/>
            <person name="Shea T."/>
            <person name="Shenoy N."/>
            <person name="Sisk P."/>
            <person name="Stolte C."/>
            <person name="Sykes S."/>
            <person name="White J."/>
            <person name="Yandava C."/>
            <person name="Haas B."/>
            <person name="Nusbaum C."/>
            <person name="Birren B."/>
        </authorList>
    </citation>
    <scope>NUCLEOTIDE SEQUENCE</scope>
    <source>
        <strain evidence="4">ATCC 30864</strain>
    </source>
</reference>
<dbReference type="AlphaFoldDB" id="A0A0D2X310"/>
<evidence type="ECO:0000313" key="4">
    <source>
        <dbReference type="Proteomes" id="UP000008743"/>
    </source>
</evidence>
<dbReference type="EMBL" id="KE346365">
    <property type="protein sequence ID" value="KJE93495.1"/>
    <property type="molecule type" value="Genomic_DNA"/>
</dbReference>
<dbReference type="InterPro" id="IPR004345">
    <property type="entry name" value="TB2_DP1_HVA22"/>
</dbReference>
<evidence type="ECO:0000256" key="1">
    <source>
        <dbReference type="SAM" id="MobiDB-lite"/>
    </source>
</evidence>
<gene>
    <name evidence="3" type="ORF">CAOG_004279</name>
</gene>
<dbReference type="InParanoid" id="A0A0D2X310"/>
<dbReference type="OrthoDB" id="10009287at2759"/>
<feature type="transmembrane region" description="Helical" evidence="2">
    <location>
        <begin position="38"/>
        <end position="63"/>
    </location>
</feature>
<evidence type="ECO:0000313" key="3">
    <source>
        <dbReference type="EMBL" id="KJE93494.1"/>
    </source>
</evidence>
<dbReference type="Proteomes" id="UP000008743">
    <property type="component" value="Unassembled WGS sequence"/>
</dbReference>
<keyword evidence="2" id="KW-0472">Membrane</keyword>
<dbReference type="GO" id="GO:0071786">
    <property type="term" value="P:endoplasmic reticulum tubular network organization"/>
    <property type="evidence" value="ECO:0007669"/>
    <property type="project" value="TreeGrafter"/>
</dbReference>
<feature type="region of interest" description="Disordered" evidence="1">
    <location>
        <begin position="157"/>
        <end position="180"/>
    </location>
</feature>
<name>A0A0D2X310_CAPO3</name>
<keyword evidence="2" id="KW-0812">Transmembrane</keyword>
<dbReference type="eggNOG" id="KOG3488">
    <property type="taxonomic scope" value="Eukaryota"/>
</dbReference>
<reference evidence="3" key="2">
    <citation type="submission" date="2011-02" db="EMBL/GenBank/DDBJ databases">
        <title>The Genome Sequence of Capsaspora owczarzaki ATCC 30864.</title>
        <authorList>
            <consortium name="The Broad Institute Genome Sequencing Platform"/>
            <person name="Russ C."/>
            <person name="Cuomo C."/>
            <person name="Burger G."/>
            <person name="Gray M.W."/>
            <person name="Holland P.W.H."/>
            <person name="King N."/>
            <person name="Lang F.B.F."/>
            <person name="Roger A.J."/>
            <person name="Ruiz-Trillo I."/>
            <person name="Young S.K."/>
            <person name="Zeng Q."/>
            <person name="Gargeya S."/>
            <person name="Alvarado L."/>
            <person name="Berlin A."/>
            <person name="Chapman S.B."/>
            <person name="Chen Z."/>
            <person name="Freedman E."/>
            <person name="Gellesch M."/>
            <person name="Goldberg J."/>
            <person name="Griggs A."/>
            <person name="Gujja S."/>
            <person name="Heilman E."/>
            <person name="Heiman D."/>
            <person name="Howarth C."/>
            <person name="Mehta T."/>
            <person name="Neiman D."/>
            <person name="Pearson M."/>
            <person name="Roberts A."/>
            <person name="Saif S."/>
            <person name="Shea T."/>
            <person name="Shenoy N."/>
            <person name="Sisk P."/>
            <person name="Stolte C."/>
            <person name="Sykes S."/>
            <person name="White J."/>
            <person name="Yandava C."/>
            <person name="Haas B."/>
            <person name="Nusbaum C."/>
            <person name="Birren B."/>
        </authorList>
    </citation>
    <scope>NUCLEOTIDE SEQUENCE</scope>
    <source>
        <strain evidence="3">ATCC 30864</strain>
    </source>
</reference>
<feature type="region of interest" description="Disordered" evidence="1">
    <location>
        <begin position="232"/>
        <end position="288"/>
    </location>
</feature>
<dbReference type="STRING" id="595528.A0A0D2X310"/>
<sequence length="427" mass="47365">MVIAVVSSAVCNVVSVAYPAYASFKAIKTRNIVEYQQWMMYWIVFGFFSVAALVLDALLGSWFPLYNEIKMLFVLWLMLPQTKGAVNIYKHFLHLKLVENEQIIDATGNAAYMAVRHMSLESAKRFCILVQQAFVQALANGQHVFFQQLNHAQMLQQHQQHQQLQHPQGQLQGPEASARQRPMSLVLEELPDDYDVSQPLSVRSIRPEPSHPANFFSENDAAAFFGQMDVSNASSNASTPRGPPLSGSSTSSEPWEFVDESVRFRAQQQQQQQQHPQPPQSAHPTSHLTTAAAALRQRFGRTPPNKRAATAPSDQLAAARADASPVSFGEVTPPARSRPVSQYGDATSVYETSPITPPSRPAPRPVGDNDHVDRLTEHENNLRRLRQHADQLAANQAEALRQLQASSSSSSSSAPAPAEPHKSSWFW</sequence>
<dbReference type="GO" id="GO:0071782">
    <property type="term" value="C:endoplasmic reticulum tubular network"/>
    <property type="evidence" value="ECO:0007669"/>
    <property type="project" value="TreeGrafter"/>
</dbReference>
<dbReference type="eggNOG" id="KOG1726">
    <property type="taxonomic scope" value="Eukaryota"/>
</dbReference>
<protein>
    <recommendedName>
        <fullName evidence="5">Receptor expression-enhancing protein</fullName>
    </recommendedName>
</protein>
<dbReference type="PANTHER" id="PTHR12300">
    <property type="entry name" value="HVA22-LIKE PROTEINS"/>
    <property type="match status" value="1"/>
</dbReference>
<feature type="region of interest" description="Disordered" evidence="1">
    <location>
        <begin position="397"/>
        <end position="427"/>
    </location>
</feature>
<accession>A0A0D2X310</accession>